<evidence type="ECO:0000313" key="10">
    <source>
        <dbReference type="Proteomes" id="UP000179880"/>
    </source>
</evidence>
<proteinExistence type="inferred from homology"/>
<evidence type="ECO:0000256" key="1">
    <source>
        <dbReference type="ARBA" id="ARBA00004651"/>
    </source>
</evidence>
<dbReference type="GO" id="GO:0050897">
    <property type="term" value="F:cobalt ion binding"/>
    <property type="evidence" value="ECO:0007669"/>
    <property type="project" value="TreeGrafter"/>
</dbReference>
<evidence type="ECO:0000256" key="2">
    <source>
        <dbReference type="ARBA" id="ARBA00009765"/>
    </source>
</evidence>
<dbReference type="GO" id="GO:0015087">
    <property type="term" value="F:cobalt ion transmembrane transporter activity"/>
    <property type="evidence" value="ECO:0007669"/>
    <property type="project" value="TreeGrafter"/>
</dbReference>
<evidence type="ECO:0000256" key="8">
    <source>
        <dbReference type="SAM" id="Phobius"/>
    </source>
</evidence>
<gene>
    <name evidence="9" type="ORF">A3B93_01495</name>
</gene>
<dbReference type="PANTHER" id="PTHR46494">
    <property type="entry name" value="CORA FAMILY METAL ION TRANSPORTER (EUROFUNG)"/>
    <property type="match status" value="1"/>
</dbReference>
<evidence type="ECO:0000256" key="5">
    <source>
        <dbReference type="ARBA" id="ARBA00022692"/>
    </source>
</evidence>
<keyword evidence="5 8" id="KW-0812">Transmembrane</keyword>
<keyword evidence="7 8" id="KW-0472">Membrane</keyword>
<comment type="caution">
    <text evidence="9">The sequence shown here is derived from an EMBL/GenBank/DDBJ whole genome shotgun (WGS) entry which is preliminary data.</text>
</comment>
<feature type="transmembrane region" description="Helical" evidence="8">
    <location>
        <begin position="280"/>
        <end position="298"/>
    </location>
</feature>
<evidence type="ECO:0000256" key="3">
    <source>
        <dbReference type="ARBA" id="ARBA00022448"/>
    </source>
</evidence>
<dbReference type="Gene3D" id="1.20.58.340">
    <property type="entry name" value="Magnesium transport protein CorA, transmembrane region"/>
    <property type="match status" value="2"/>
</dbReference>
<evidence type="ECO:0008006" key="11">
    <source>
        <dbReference type="Google" id="ProtNLM"/>
    </source>
</evidence>
<comment type="subcellular location">
    <subcellularLocation>
        <location evidence="1">Cell membrane</location>
        <topology evidence="1">Multi-pass membrane protein</topology>
    </subcellularLocation>
</comment>
<dbReference type="InterPro" id="IPR002523">
    <property type="entry name" value="MgTranspt_CorA/ZnTranspt_ZntB"/>
</dbReference>
<keyword evidence="3" id="KW-0813">Transport</keyword>
<evidence type="ECO:0000256" key="7">
    <source>
        <dbReference type="ARBA" id="ARBA00023136"/>
    </source>
</evidence>
<dbReference type="GO" id="GO:0015095">
    <property type="term" value="F:magnesium ion transmembrane transporter activity"/>
    <property type="evidence" value="ECO:0007669"/>
    <property type="project" value="TreeGrafter"/>
</dbReference>
<keyword evidence="6 8" id="KW-1133">Transmembrane helix</keyword>
<name>A0A1F6WK64_9BACT</name>
<reference evidence="9 10" key="1">
    <citation type="journal article" date="2016" name="Nat. Commun.">
        <title>Thousands of microbial genomes shed light on interconnected biogeochemical processes in an aquifer system.</title>
        <authorList>
            <person name="Anantharaman K."/>
            <person name="Brown C.T."/>
            <person name="Hug L.A."/>
            <person name="Sharon I."/>
            <person name="Castelle C.J."/>
            <person name="Probst A.J."/>
            <person name="Thomas B.C."/>
            <person name="Singh A."/>
            <person name="Wilkins M.J."/>
            <person name="Karaoz U."/>
            <person name="Brodie E.L."/>
            <person name="Williams K.H."/>
            <person name="Hubbard S.S."/>
            <person name="Banfield J.F."/>
        </authorList>
    </citation>
    <scope>NUCLEOTIDE SEQUENCE [LARGE SCALE GENOMIC DNA]</scope>
</reference>
<accession>A0A1F6WK64</accession>
<dbReference type="GO" id="GO:0005886">
    <property type="term" value="C:plasma membrane"/>
    <property type="evidence" value="ECO:0007669"/>
    <property type="project" value="UniProtKB-SubCell"/>
</dbReference>
<dbReference type="Gene3D" id="3.30.460.20">
    <property type="entry name" value="CorA soluble domain-like"/>
    <property type="match status" value="1"/>
</dbReference>
<dbReference type="Pfam" id="PF01544">
    <property type="entry name" value="CorA"/>
    <property type="match status" value="1"/>
</dbReference>
<dbReference type="SUPFAM" id="SSF144083">
    <property type="entry name" value="Magnesium transport protein CorA, transmembrane region"/>
    <property type="match status" value="1"/>
</dbReference>
<dbReference type="SUPFAM" id="SSF143865">
    <property type="entry name" value="CorA soluble domain-like"/>
    <property type="match status" value="1"/>
</dbReference>
<organism evidence="9 10">
    <name type="scientific">Candidatus Nomurabacteria bacterium RIFCSPHIGHO2_02_FULL_42_24</name>
    <dbReference type="NCBI Taxonomy" id="1801757"/>
    <lineage>
        <taxon>Bacteria</taxon>
        <taxon>Candidatus Nomuraibacteriota</taxon>
    </lineage>
</organism>
<dbReference type="InterPro" id="IPR045861">
    <property type="entry name" value="CorA_cytoplasmic_dom"/>
</dbReference>
<dbReference type="EMBL" id="MFUH01000007">
    <property type="protein sequence ID" value="OGI82268.1"/>
    <property type="molecule type" value="Genomic_DNA"/>
</dbReference>
<evidence type="ECO:0000256" key="6">
    <source>
        <dbReference type="ARBA" id="ARBA00022989"/>
    </source>
</evidence>
<keyword evidence="4" id="KW-1003">Cell membrane</keyword>
<comment type="similarity">
    <text evidence="2">Belongs to the CorA metal ion transporter (MIT) (TC 1.A.35) family.</text>
</comment>
<dbReference type="AlphaFoldDB" id="A0A1F6WK64"/>
<sequence>MITRHTYKNLTWVDAEAPTLEEIRDLGQEYNLPHLVREELLIKTAHSKVNSYSNLIFLILHFPTAQPGLKDELEQEIDFIVGRDFLITAHYEPIDPLYEFTKRFEMQGALERMGLDDHAGYIFYSLIKSLYKTLIAELEKINARLKNIESNVFAGNEGQMVKTISVLNRELLDYRQTLRFHQEIWHSLEISAEKFFGHDFVHYVSSIMGEYNKLNNILSGHRDILNDMRETNDSLLSNKTSETMKTLTIMSFVVFPLTLIASIFGMNMRRLPLVGLPGDFWIVIGIMAVAVTIMFSYFKFKKWF</sequence>
<dbReference type="InterPro" id="IPR045863">
    <property type="entry name" value="CorA_TM1_TM2"/>
</dbReference>
<feature type="transmembrane region" description="Helical" evidence="8">
    <location>
        <begin position="247"/>
        <end position="268"/>
    </location>
</feature>
<evidence type="ECO:0000313" key="9">
    <source>
        <dbReference type="EMBL" id="OGI82268.1"/>
    </source>
</evidence>
<dbReference type="PANTHER" id="PTHR46494:SF1">
    <property type="entry name" value="CORA FAMILY METAL ION TRANSPORTER (EUROFUNG)"/>
    <property type="match status" value="1"/>
</dbReference>
<dbReference type="Proteomes" id="UP000179880">
    <property type="component" value="Unassembled WGS sequence"/>
</dbReference>
<evidence type="ECO:0000256" key="4">
    <source>
        <dbReference type="ARBA" id="ARBA00022475"/>
    </source>
</evidence>
<protein>
    <recommendedName>
        <fullName evidence="11">Magnesium transport protein CorA</fullName>
    </recommendedName>
</protein>
<dbReference type="GO" id="GO:0000287">
    <property type="term" value="F:magnesium ion binding"/>
    <property type="evidence" value="ECO:0007669"/>
    <property type="project" value="TreeGrafter"/>
</dbReference>
<dbReference type="CDD" id="cd12822">
    <property type="entry name" value="TmCorA-like"/>
    <property type="match status" value="1"/>
</dbReference>